<sequence>MIGLYKIAPLLTIFFSSLTSLFSWFSPFFSKNRFQGVTRCTLVSVCVLCTNTDETSSHRFLSCTFAVGLWSWLGSSLNYSFQLNSVAAVLNCIPTHCSSQIRHNTAKNIINAAVSMSNSFSKGNCISLVNSLLDNFHVPPSYQRLWKIVPVAWKPPAAQWVKLNLDGSSRNALAAFFETEVTSLIFAIESDSTSAVLDIKNAYMIRYRLRHRWHNCFQLGITVVCSHIYREDNCCADLLASHGHGLVGLVWFDSLPSDLSLDFFKDRISLPNYRFP</sequence>
<keyword evidence="1" id="KW-0812">Transmembrane</keyword>
<dbReference type="HOGENOM" id="CLU_1009585_0_0_1"/>
<dbReference type="Proteomes" id="UP000002051">
    <property type="component" value="Unassembled WGS sequence"/>
</dbReference>
<evidence type="ECO:0000313" key="1">
    <source>
        <dbReference type="EMBL" id="KEH22086.1"/>
    </source>
</evidence>
<reference evidence="1 3" key="2">
    <citation type="journal article" date="2014" name="BMC Genomics">
        <title>An improved genome release (version Mt4.0) for the model legume Medicago truncatula.</title>
        <authorList>
            <person name="Tang H."/>
            <person name="Krishnakumar V."/>
            <person name="Bidwell S."/>
            <person name="Rosen B."/>
            <person name="Chan A."/>
            <person name="Zhou S."/>
            <person name="Gentzbittel L."/>
            <person name="Childs K.L."/>
            <person name="Yandell M."/>
            <person name="Gundlach H."/>
            <person name="Mayer K.F."/>
            <person name="Schwartz D.C."/>
            <person name="Town C.D."/>
        </authorList>
    </citation>
    <scope>GENOME REANNOTATION</scope>
    <source>
        <strain evidence="1">A17</strain>
        <strain evidence="2 3">cv. Jemalong A17</strain>
    </source>
</reference>
<keyword evidence="1" id="KW-0472">Membrane</keyword>
<organism evidence="1 3">
    <name type="scientific">Medicago truncatula</name>
    <name type="common">Barrel medic</name>
    <name type="synonym">Medicago tribuloides</name>
    <dbReference type="NCBI Taxonomy" id="3880"/>
    <lineage>
        <taxon>Eukaryota</taxon>
        <taxon>Viridiplantae</taxon>
        <taxon>Streptophyta</taxon>
        <taxon>Embryophyta</taxon>
        <taxon>Tracheophyta</taxon>
        <taxon>Spermatophyta</taxon>
        <taxon>Magnoliopsida</taxon>
        <taxon>eudicotyledons</taxon>
        <taxon>Gunneridae</taxon>
        <taxon>Pentapetalae</taxon>
        <taxon>rosids</taxon>
        <taxon>fabids</taxon>
        <taxon>Fabales</taxon>
        <taxon>Fabaceae</taxon>
        <taxon>Papilionoideae</taxon>
        <taxon>50 kb inversion clade</taxon>
        <taxon>NPAAA clade</taxon>
        <taxon>Hologalegina</taxon>
        <taxon>IRL clade</taxon>
        <taxon>Trifolieae</taxon>
        <taxon>Medicago</taxon>
    </lineage>
</organism>
<reference evidence="1 3" key="1">
    <citation type="journal article" date="2011" name="Nature">
        <title>The Medicago genome provides insight into the evolution of rhizobial symbioses.</title>
        <authorList>
            <person name="Young N.D."/>
            <person name="Debelle F."/>
            <person name="Oldroyd G.E."/>
            <person name="Geurts R."/>
            <person name="Cannon S.B."/>
            <person name="Udvardi M.K."/>
            <person name="Benedito V.A."/>
            <person name="Mayer K.F."/>
            <person name="Gouzy J."/>
            <person name="Schoof H."/>
            <person name="Van de Peer Y."/>
            <person name="Proost S."/>
            <person name="Cook D.R."/>
            <person name="Meyers B.C."/>
            <person name="Spannagl M."/>
            <person name="Cheung F."/>
            <person name="De Mita S."/>
            <person name="Krishnakumar V."/>
            <person name="Gundlach H."/>
            <person name="Zhou S."/>
            <person name="Mudge J."/>
            <person name="Bharti A.K."/>
            <person name="Murray J.D."/>
            <person name="Naoumkina M.A."/>
            <person name="Rosen B."/>
            <person name="Silverstein K.A."/>
            <person name="Tang H."/>
            <person name="Rombauts S."/>
            <person name="Zhao P.X."/>
            <person name="Zhou P."/>
            <person name="Barbe V."/>
            <person name="Bardou P."/>
            <person name="Bechner M."/>
            <person name="Bellec A."/>
            <person name="Berger A."/>
            <person name="Berges H."/>
            <person name="Bidwell S."/>
            <person name="Bisseling T."/>
            <person name="Choisne N."/>
            <person name="Couloux A."/>
            <person name="Denny R."/>
            <person name="Deshpande S."/>
            <person name="Dai X."/>
            <person name="Doyle J.J."/>
            <person name="Dudez A.M."/>
            <person name="Farmer A.D."/>
            <person name="Fouteau S."/>
            <person name="Franken C."/>
            <person name="Gibelin C."/>
            <person name="Gish J."/>
            <person name="Goldstein S."/>
            <person name="Gonzalez A.J."/>
            <person name="Green P.J."/>
            <person name="Hallab A."/>
            <person name="Hartog M."/>
            <person name="Hua A."/>
            <person name="Humphray S.J."/>
            <person name="Jeong D.H."/>
            <person name="Jing Y."/>
            <person name="Jocker A."/>
            <person name="Kenton S.M."/>
            <person name="Kim D.J."/>
            <person name="Klee K."/>
            <person name="Lai H."/>
            <person name="Lang C."/>
            <person name="Lin S."/>
            <person name="Macmil S.L."/>
            <person name="Magdelenat G."/>
            <person name="Matthews L."/>
            <person name="McCorrison J."/>
            <person name="Monaghan E.L."/>
            <person name="Mun J.H."/>
            <person name="Najar F.Z."/>
            <person name="Nicholson C."/>
            <person name="Noirot C."/>
            <person name="O'Bleness M."/>
            <person name="Paule C.R."/>
            <person name="Poulain J."/>
            <person name="Prion F."/>
            <person name="Qin B."/>
            <person name="Qu C."/>
            <person name="Retzel E.F."/>
            <person name="Riddle C."/>
            <person name="Sallet E."/>
            <person name="Samain S."/>
            <person name="Samson N."/>
            <person name="Sanders I."/>
            <person name="Saurat O."/>
            <person name="Scarpelli C."/>
            <person name="Schiex T."/>
            <person name="Segurens B."/>
            <person name="Severin A.J."/>
            <person name="Sherrier D.J."/>
            <person name="Shi R."/>
            <person name="Sims S."/>
            <person name="Singer S.R."/>
            <person name="Sinharoy S."/>
            <person name="Sterck L."/>
            <person name="Viollet A."/>
            <person name="Wang B.B."/>
            <person name="Wang K."/>
            <person name="Wang M."/>
            <person name="Wang X."/>
            <person name="Warfsmann J."/>
            <person name="Weissenbach J."/>
            <person name="White D.D."/>
            <person name="White J.D."/>
            <person name="Wiley G.B."/>
            <person name="Wincker P."/>
            <person name="Xing Y."/>
            <person name="Yang L."/>
            <person name="Yao Z."/>
            <person name="Ying F."/>
            <person name="Zhai J."/>
            <person name="Zhou L."/>
            <person name="Zuber A."/>
            <person name="Denarie J."/>
            <person name="Dixon R.A."/>
            <person name="May G.D."/>
            <person name="Schwartz D.C."/>
            <person name="Rogers J."/>
            <person name="Quetier F."/>
            <person name="Town C.D."/>
            <person name="Roe B.A."/>
        </authorList>
    </citation>
    <scope>NUCLEOTIDE SEQUENCE [LARGE SCALE GENOMIC DNA]</scope>
    <source>
        <strain evidence="1">A17</strain>
        <strain evidence="2 3">cv. Jemalong A17</strain>
    </source>
</reference>
<protein>
    <submittedName>
        <fullName evidence="1">Transmembrane protein, putative</fullName>
    </submittedName>
</protein>
<evidence type="ECO:0000313" key="2">
    <source>
        <dbReference type="EnsemblPlants" id="KEH22086"/>
    </source>
</evidence>
<accession>A0A072TY10</accession>
<name>A0A072TY10_MEDTR</name>
<dbReference type="EMBL" id="CM001223">
    <property type="protein sequence ID" value="KEH22086.1"/>
    <property type="molecule type" value="Genomic_DNA"/>
</dbReference>
<proteinExistence type="predicted"/>
<dbReference type="PANTHER" id="PTHR47723">
    <property type="entry name" value="OS05G0353850 PROTEIN"/>
    <property type="match status" value="1"/>
</dbReference>
<keyword evidence="3" id="KW-1185">Reference proteome</keyword>
<dbReference type="EnsemblPlants" id="KEH22086">
    <property type="protein sequence ID" value="KEH22086"/>
    <property type="gene ID" value="MTR_7g031765"/>
</dbReference>
<dbReference type="InterPro" id="IPR053151">
    <property type="entry name" value="RNase_H-like"/>
</dbReference>
<gene>
    <name evidence="1" type="ordered locus">MTR_7g031765</name>
</gene>
<dbReference type="PANTHER" id="PTHR47723:SF23">
    <property type="entry name" value="REVERSE TRANSCRIPTASE-LIKE PROTEIN"/>
    <property type="match status" value="1"/>
</dbReference>
<reference evidence="2" key="3">
    <citation type="submission" date="2015-04" db="UniProtKB">
        <authorList>
            <consortium name="EnsemblPlants"/>
        </authorList>
    </citation>
    <scope>IDENTIFICATION</scope>
    <source>
        <strain evidence="2">cv. Jemalong A17</strain>
    </source>
</reference>
<dbReference type="AlphaFoldDB" id="A0A072TY10"/>
<evidence type="ECO:0000313" key="3">
    <source>
        <dbReference type="Proteomes" id="UP000002051"/>
    </source>
</evidence>